<sequence>FLAEGMAEAVSSSRDCLQAGESCTNDPICSAKFRTLRQCIAGNGANKLGPDAKNQCRSTVTALLSSQLYGCKCKRGMKKEKHCLSVYWSIHHTLMEGMNVLESSPYEPFIRGFDYVRLASITAGSENEVTQVNRCLDAAKACNVDEMCQRLRTEYVSFCIRRLARADTCNRSKCHKALRKTIVPACSYESKEKPNCLAPLDSCRENYVCRSRYAEFQFNCQPSLQAASGWRRGRHSNTSPSFLAGSPITPNYIDNSTSSIAPWCTCNASGNRQEECESFLHLFTDNICLQNAILAFGNGTYLNAAVAPSIPPTTQMYKQERNANRAVVTLRENIFEHLQPTKVAGEERLLRGST</sequence>
<dbReference type="Gene3D" id="1.10.220.110">
    <property type="entry name" value="GDNF binding domain"/>
    <property type="match status" value="1"/>
</dbReference>
<dbReference type="EMBL" id="KK622511">
    <property type="protein sequence ID" value="KFV51930.1"/>
    <property type="molecule type" value="Genomic_DNA"/>
</dbReference>
<feature type="non-terminal residue" evidence="11">
    <location>
        <position position="354"/>
    </location>
</feature>
<feature type="non-terminal residue" evidence="11">
    <location>
        <position position="1"/>
    </location>
</feature>
<gene>
    <name evidence="11" type="ORF">N328_05363</name>
</gene>
<dbReference type="InterPro" id="IPR003438">
    <property type="entry name" value="GDNF_rcpt"/>
</dbReference>
<keyword evidence="12" id="KW-1185">Reference proteome</keyword>
<evidence type="ECO:0000256" key="5">
    <source>
        <dbReference type="ARBA" id="ARBA00022729"/>
    </source>
</evidence>
<feature type="domain" description="GDNF/GAS1" evidence="10">
    <location>
        <begin position="16"/>
        <end position="95"/>
    </location>
</feature>
<dbReference type="PANTHER" id="PTHR10269:SF2">
    <property type="entry name" value="GDNF FAMILY RECEPTOR ALPHA-4"/>
    <property type="match status" value="1"/>
</dbReference>
<dbReference type="InterPro" id="IPR037193">
    <property type="entry name" value="GDNF_alpha"/>
</dbReference>
<dbReference type="AlphaFoldDB" id="A0A093F5X0"/>
<comment type="subcellular location">
    <subcellularLocation>
        <location evidence="1">Cell membrane</location>
        <topology evidence="1">Lipid-anchor</topology>
        <topology evidence="1">GPI-anchor</topology>
    </subcellularLocation>
</comment>
<evidence type="ECO:0000259" key="10">
    <source>
        <dbReference type="SMART" id="SM00907"/>
    </source>
</evidence>
<keyword evidence="3" id="KW-1003">Cell membrane</keyword>
<evidence type="ECO:0000256" key="4">
    <source>
        <dbReference type="ARBA" id="ARBA00022622"/>
    </source>
</evidence>
<evidence type="ECO:0000256" key="7">
    <source>
        <dbReference type="ARBA" id="ARBA00023170"/>
    </source>
</evidence>
<feature type="domain" description="GDNF/GAS1" evidence="10">
    <location>
        <begin position="135"/>
        <end position="186"/>
    </location>
</feature>
<dbReference type="GO" id="GO:0016167">
    <property type="term" value="F:glial cell-derived neurotrophic factor receptor activity"/>
    <property type="evidence" value="ECO:0007669"/>
    <property type="project" value="TreeGrafter"/>
</dbReference>
<keyword evidence="7 11" id="KW-0675">Receptor</keyword>
<dbReference type="GO" id="GO:0009897">
    <property type="term" value="C:external side of plasma membrane"/>
    <property type="evidence" value="ECO:0007669"/>
    <property type="project" value="TreeGrafter"/>
</dbReference>
<evidence type="ECO:0000256" key="3">
    <source>
        <dbReference type="ARBA" id="ARBA00022475"/>
    </source>
</evidence>
<organism evidence="11 12">
    <name type="scientific">Gavia stellata</name>
    <name type="common">Red-throated diver</name>
    <name type="synonym">Colymbus stellatus</name>
    <dbReference type="NCBI Taxonomy" id="37040"/>
    <lineage>
        <taxon>Eukaryota</taxon>
        <taxon>Metazoa</taxon>
        <taxon>Chordata</taxon>
        <taxon>Craniata</taxon>
        <taxon>Vertebrata</taxon>
        <taxon>Euteleostomi</taxon>
        <taxon>Archelosauria</taxon>
        <taxon>Archosauria</taxon>
        <taxon>Dinosauria</taxon>
        <taxon>Saurischia</taxon>
        <taxon>Theropoda</taxon>
        <taxon>Coelurosauria</taxon>
        <taxon>Aves</taxon>
        <taxon>Neognathae</taxon>
        <taxon>Neoaves</taxon>
        <taxon>Aequornithes</taxon>
        <taxon>Gaviiformes</taxon>
        <taxon>Gaviidae</taxon>
        <taxon>Gavia</taxon>
    </lineage>
</organism>
<dbReference type="FunFam" id="1.10.220.110:FF:000001">
    <property type="entry name" value="GDNF family receptor alpha"/>
    <property type="match status" value="1"/>
</dbReference>
<dbReference type="Proteomes" id="UP000054313">
    <property type="component" value="Unassembled WGS sequence"/>
</dbReference>
<keyword evidence="8" id="KW-0325">Glycoprotein</keyword>
<reference evidence="11 12" key="1">
    <citation type="submission" date="2014-04" db="EMBL/GenBank/DDBJ databases">
        <title>Genome evolution of avian class.</title>
        <authorList>
            <person name="Zhang G."/>
            <person name="Li C."/>
        </authorList>
    </citation>
    <scope>NUCLEOTIDE SEQUENCE [LARGE SCALE GENOMIC DNA]</scope>
    <source>
        <strain evidence="11">BGI_N328</strain>
    </source>
</reference>
<dbReference type="SMART" id="SM00907">
    <property type="entry name" value="GDNF"/>
    <property type="match status" value="3"/>
</dbReference>
<evidence type="ECO:0000256" key="2">
    <source>
        <dbReference type="ARBA" id="ARBA00005961"/>
    </source>
</evidence>
<dbReference type="GO" id="GO:0043235">
    <property type="term" value="C:receptor complex"/>
    <property type="evidence" value="ECO:0007669"/>
    <property type="project" value="TreeGrafter"/>
</dbReference>
<keyword evidence="4" id="KW-0336">GPI-anchor</keyword>
<evidence type="ECO:0000313" key="11">
    <source>
        <dbReference type="EMBL" id="KFV51930.1"/>
    </source>
</evidence>
<keyword evidence="9" id="KW-0449">Lipoprotein</keyword>
<evidence type="ECO:0000256" key="9">
    <source>
        <dbReference type="ARBA" id="ARBA00023288"/>
    </source>
</evidence>
<keyword evidence="6" id="KW-0472">Membrane</keyword>
<name>A0A093F5X0_GAVST</name>
<dbReference type="PRINTS" id="PR01316">
    <property type="entry name" value="GDNFRECEPTOR"/>
</dbReference>
<evidence type="ECO:0000256" key="1">
    <source>
        <dbReference type="ARBA" id="ARBA00004609"/>
    </source>
</evidence>
<dbReference type="Pfam" id="PF02351">
    <property type="entry name" value="GDNF"/>
    <property type="match status" value="3"/>
</dbReference>
<feature type="domain" description="GDNF/GAS1" evidence="10">
    <location>
        <begin position="196"/>
        <end position="288"/>
    </location>
</feature>
<evidence type="ECO:0000256" key="6">
    <source>
        <dbReference type="ARBA" id="ARBA00023136"/>
    </source>
</evidence>
<proteinExistence type="inferred from homology"/>
<dbReference type="InterPro" id="IPR016017">
    <property type="entry name" value="GDNF/GAS1"/>
</dbReference>
<evidence type="ECO:0000256" key="8">
    <source>
        <dbReference type="ARBA" id="ARBA00023180"/>
    </source>
</evidence>
<keyword evidence="5" id="KW-0732">Signal</keyword>
<dbReference type="GO" id="GO:0007399">
    <property type="term" value="P:nervous system development"/>
    <property type="evidence" value="ECO:0007669"/>
    <property type="project" value="TreeGrafter"/>
</dbReference>
<dbReference type="SUPFAM" id="SSF110035">
    <property type="entry name" value="GDNF receptor-like"/>
    <property type="match status" value="1"/>
</dbReference>
<accession>A0A093F5X0</accession>
<dbReference type="PANTHER" id="PTHR10269">
    <property type="entry name" value="GDNF RECEPTOR ALPHA"/>
    <property type="match status" value="1"/>
</dbReference>
<comment type="similarity">
    <text evidence="2">Belongs to the GDNFR family.</text>
</comment>
<evidence type="ECO:0000313" key="12">
    <source>
        <dbReference type="Proteomes" id="UP000054313"/>
    </source>
</evidence>
<protein>
    <submittedName>
        <fullName evidence="11">GDNF family receptor alpha-4</fullName>
    </submittedName>
</protein>